<feature type="transmembrane region" description="Helical" evidence="9">
    <location>
        <begin position="21"/>
        <end position="41"/>
    </location>
</feature>
<evidence type="ECO:0000256" key="5">
    <source>
        <dbReference type="ARBA" id="ARBA00022692"/>
    </source>
</evidence>
<sequence length="164" mass="18580">MKKVLDKIDFVIRWIENIVCGTTLFAVVCIASASVIARYIFQTGFLWADEVNQALLVAMGMFGSARAVRMDGHTEFTTLSSKPKSKAVRIGIRAVFMTITIGFLIFLFVNSMKYTSSGTMLSTALKIPRKYYYMSIPMGFGLMIYEYIRAINRKVLNDPEKQEE</sequence>
<feature type="transmembrane region" description="Helical" evidence="9">
    <location>
        <begin position="53"/>
        <end position="69"/>
    </location>
</feature>
<comment type="subcellular location">
    <subcellularLocation>
        <location evidence="1">Cell inner membrane</location>
        <topology evidence="1">Multi-pass membrane protein</topology>
    </subcellularLocation>
</comment>
<keyword evidence="4" id="KW-0997">Cell inner membrane</keyword>
<dbReference type="InterPro" id="IPR007387">
    <property type="entry name" value="TRAP_DctQ"/>
</dbReference>
<organism evidence="11 12">
    <name type="scientific">Jingyaoa shaoxingensis</name>
    <dbReference type="NCBI Taxonomy" id="2763671"/>
    <lineage>
        <taxon>Bacteria</taxon>
        <taxon>Bacillati</taxon>
        <taxon>Bacillota</taxon>
        <taxon>Clostridia</taxon>
        <taxon>Lachnospirales</taxon>
        <taxon>Lachnospiraceae</taxon>
        <taxon>Jingyaoa</taxon>
    </lineage>
</organism>
<accession>A0ABR7N973</accession>
<comment type="caution">
    <text evidence="11">The sequence shown here is derived from an EMBL/GenBank/DDBJ whole genome shotgun (WGS) entry which is preliminary data.</text>
</comment>
<evidence type="ECO:0000259" key="10">
    <source>
        <dbReference type="Pfam" id="PF04290"/>
    </source>
</evidence>
<keyword evidence="12" id="KW-1185">Reference proteome</keyword>
<evidence type="ECO:0000256" key="4">
    <source>
        <dbReference type="ARBA" id="ARBA00022519"/>
    </source>
</evidence>
<evidence type="ECO:0000256" key="2">
    <source>
        <dbReference type="ARBA" id="ARBA00022448"/>
    </source>
</evidence>
<gene>
    <name evidence="11" type="ORF">H8716_07580</name>
</gene>
<feature type="transmembrane region" description="Helical" evidence="9">
    <location>
        <begin position="90"/>
        <end position="111"/>
    </location>
</feature>
<keyword evidence="6 9" id="KW-1133">Transmembrane helix</keyword>
<protein>
    <submittedName>
        <fullName evidence="11">TRAP transporter small permease</fullName>
    </submittedName>
</protein>
<dbReference type="Proteomes" id="UP000657421">
    <property type="component" value="Unassembled WGS sequence"/>
</dbReference>
<proteinExistence type="inferred from homology"/>
<evidence type="ECO:0000256" key="8">
    <source>
        <dbReference type="ARBA" id="ARBA00038436"/>
    </source>
</evidence>
<dbReference type="EMBL" id="JACRSZ010000006">
    <property type="protein sequence ID" value="MBC8572940.1"/>
    <property type="molecule type" value="Genomic_DNA"/>
</dbReference>
<evidence type="ECO:0000256" key="6">
    <source>
        <dbReference type="ARBA" id="ARBA00022989"/>
    </source>
</evidence>
<evidence type="ECO:0000256" key="1">
    <source>
        <dbReference type="ARBA" id="ARBA00004429"/>
    </source>
</evidence>
<evidence type="ECO:0000313" key="12">
    <source>
        <dbReference type="Proteomes" id="UP000657421"/>
    </source>
</evidence>
<evidence type="ECO:0000256" key="7">
    <source>
        <dbReference type="ARBA" id="ARBA00023136"/>
    </source>
</evidence>
<evidence type="ECO:0000313" key="11">
    <source>
        <dbReference type="EMBL" id="MBC8572940.1"/>
    </source>
</evidence>
<dbReference type="RefSeq" id="WP_249307968.1">
    <property type="nucleotide sequence ID" value="NZ_JACRSZ010000006.1"/>
</dbReference>
<evidence type="ECO:0000256" key="9">
    <source>
        <dbReference type="SAM" id="Phobius"/>
    </source>
</evidence>
<dbReference type="InterPro" id="IPR055348">
    <property type="entry name" value="DctQ"/>
</dbReference>
<dbReference type="PANTHER" id="PTHR35011:SF2">
    <property type="entry name" value="2,3-DIKETO-L-GULONATE TRAP TRANSPORTER SMALL PERMEASE PROTEIN YIAM"/>
    <property type="match status" value="1"/>
</dbReference>
<keyword evidence="3" id="KW-1003">Cell membrane</keyword>
<comment type="similarity">
    <text evidence="8">Belongs to the TRAP transporter small permease family.</text>
</comment>
<feature type="transmembrane region" description="Helical" evidence="9">
    <location>
        <begin position="131"/>
        <end position="148"/>
    </location>
</feature>
<dbReference type="PANTHER" id="PTHR35011">
    <property type="entry name" value="2,3-DIKETO-L-GULONATE TRAP TRANSPORTER SMALL PERMEASE PROTEIN YIAM"/>
    <property type="match status" value="1"/>
</dbReference>
<keyword evidence="7 9" id="KW-0472">Membrane</keyword>
<name>A0ABR7N973_9FIRM</name>
<keyword evidence="2" id="KW-0813">Transport</keyword>
<reference evidence="11 12" key="1">
    <citation type="submission" date="2020-08" db="EMBL/GenBank/DDBJ databases">
        <title>Genome public.</title>
        <authorList>
            <person name="Liu C."/>
            <person name="Sun Q."/>
        </authorList>
    </citation>
    <scope>NUCLEOTIDE SEQUENCE [LARGE SCALE GENOMIC DNA]</scope>
    <source>
        <strain evidence="11 12">NSJ-46</strain>
    </source>
</reference>
<dbReference type="Pfam" id="PF04290">
    <property type="entry name" value="DctQ"/>
    <property type="match status" value="1"/>
</dbReference>
<feature type="domain" description="Tripartite ATP-independent periplasmic transporters DctQ component" evidence="10">
    <location>
        <begin position="28"/>
        <end position="154"/>
    </location>
</feature>
<evidence type="ECO:0000256" key="3">
    <source>
        <dbReference type="ARBA" id="ARBA00022475"/>
    </source>
</evidence>
<keyword evidence="5 9" id="KW-0812">Transmembrane</keyword>